<dbReference type="Gene3D" id="3.40.50.1820">
    <property type="entry name" value="alpha/beta hydrolase"/>
    <property type="match status" value="1"/>
</dbReference>
<dbReference type="InterPro" id="IPR050266">
    <property type="entry name" value="AB_hydrolase_sf"/>
</dbReference>
<accession>A0A916XK42</accession>
<dbReference type="InterPro" id="IPR000073">
    <property type="entry name" value="AB_hydrolase_1"/>
</dbReference>
<organism evidence="2 3">
    <name type="scientific">Chelatococcus reniformis</name>
    <dbReference type="NCBI Taxonomy" id="1494448"/>
    <lineage>
        <taxon>Bacteria</taxon>
        <taxon>Pseudomonadati</taxon>
        <taxon>Pseudomonadota</taxon>
        <taxon>Alphaproteobacteria</taxon>
        <taxon>Hyphomicrobiales</taxon>
        <taxon>Chelatococcaceae</taxon>
        <taxon>Chelatococcus</taxon>
    </lineage>
</organism>
<keyword evidence="3" id="KW-1185">Reference proteome</keyword>
<dbReference type="AlphaFoldDB" id="A0A916XK42"/>
<dbReference type="InterPro" id="IPR000639">
    <property type="entry name" value="Epox_hydrolase-like"/>
</dbReference>
<feature type="domain" description="AB hydrolase-1" evidence="1">
    <location>
        <begin position="31"/>
        <end position="281"/>
    </location>
</feature>
<sequence>MKPETIGLSDGTVSVLRWDEAGPDAPLLHIAHATGLNAQSYRQLGERLSDRFRVIATDARGHGMTDLPADPAQLTSWLRYVDDLAAVLETFGEPAFLVGHSMGAAVTLMLAATRPDLARGAVLLDPAVVPYAQLEQRERDARVGVRLDAEIARTAARRRADWPSRDAIRKAYDGRGMFAWWRPGTLDDYLDGGLRTLPDGRVTLACSPAWEAATFNSVTTQLWRLAPQCEVPVALMRADIASTFAAAEAEALQRLLPHTIIAHAEGRTHFLPQEDLDLVADFVLEQCARMEQTEPV</sequence>
<dbReference type="PANTHER" id="PTHR43798">
    <property type="entry name" value="MONOACYLGLYCEROL LIPASE"/>
    <property type="match status" value="1"/>
</dbReference>
<dbReference type="GO" id="GO:0046464">
    <property type="term" value="P:acylglycerol catabolic process"/>
    <property type="evidence" value="ECO:0007669"/>
    <property type="project" value="TreeGrafter"/>
</dbReference>
<evidence type="ECO:0000259" key="1">
    <source>
        <dbReference type="Pfam" id="PF12697"/>
    </source>
</evidence>
<evidence type="ECO:0000313" key="3">
    <source>
        <dbReference type="Proteomes" id="UP000637002"/>
    </source>
</evidence>
<dbReference type="Pfam" id="PF12697">
    <property type="entry name" value="Abhydrolase_6"/>
    <property type="match status" value="1"/>
</dbReference>
<comment type="caution">
    <text evidence="2">The sequence shown here is derived from an EMBL/GenBank/DDBJ whole genome shotgun (WGS) entry which is preliminary data.</text>
</comment>
<gene>
    <name evidence="2" type="ORF">GCM10010994_42540</name>
</gene>
<name>A0A916XK42_9HYPH</name>
<protein>
    <submittedName>
        <fullName evidence="2">Alpha/beta hydrolase</fullName>
    </submittedName>
</protein>
<evidence type="ECO:0000313" key="2">
    <source>
        <dbReference type="EMBL" id="GGC80049.1"/>
    </source>
</evidence>
<dbReference type="PRINTS" id="PR00412">
    <property type="entry name" value="EPOXHYDRLASE"/>
</dbReference>
<reference evidence="2" key="1">
    <citation type="journal article" date="2014" name="Int. J. Syst. Evol. Microbiol.">
        <title>Complete genome sequence of Corynebacterium casei LMG S-19264T (=DSM 44701T), isolated from a smear-ripened cheese.</title>
        <authorList>
            <consortium name="US DOE Joint Genome Institute (JGI-PGF)"/>
            <person name="Walter F."/>
            <person name="Albersmeier A."/>
            <person name="Kalinowski J."/>
            <person name="Ruckert C."/>
        </authorList>
    </citation>
    <scope>NUCLEOTIDE SEQUENCE</scope>
    <source>
        <strain evidence="2">CGMCC 1.12919</strain>
    </source>
</reference>
<dbReference type="GO" id="GO:0047372">
    <property type="term" value="F:monoacylglycerol lipase activity"/>
    <property type="evidence" value="ECO:0007669"/>
    <property type="project" value="TreeGrafter"/>
</dbReference>
<dbReference type="PRINTS" id="PR00111">
    <property type="entry name" value="ABHYDROLASE"/>
</dbReference>
<dbReference type="RefSeq" id="WP_188611195.1">
    <property type="nucleotide sequence ID" value="NZ_BMGG01000008.1"/>
</dbReference>
<keyword evidence="2" id="KW-0378">Hydrolase</keyword>
<dbReference type="PANTHER" id="PTHR43798:SF33">
    <property type="entry name" value="HYDROLASE, PUTATIVE (AFU_ORTHOLOGUE AFUA_2G14860)-RELATED"/>
    <property type="match status" value="1"/>
</dbReference>
<dbReference type="InterPro" id="IPR029058">
    <property type="entry name" value="AB_hydrolase_fold"/>
</dbReference>
<proteinExistence type="predicted"/>
<dbReference type="Proteomes" id="UP000637002">
    <property type="component" value="Unassembled WGS sequence"/>
</dbReference>
<reference evidence="2" key="2">
    <citation type="submission" date="2020-09" db="EMBL/GenBank/DDBJ databases">
        <authorList>
            <person name="Sun Q."/>
            <person name="Zhou Y."/>
        </authorList>
    </citation>
    <scope>NUCLEOTIDE SEQUENCE</scope>
    <source>
        <strain evidence="2">CGMCC 1.12919</strain>
    </source>
</reference>
<dbReference type="GO" id="GO:0016020">
    <property type="term" value="C:membrane"/>
    <property type="evidence" value="ECO:0007669"/>
    <property type="project" value="TreeGrafter"/>
</dbReference>
<dbReference type="EMBL" id="BMGG01000008">
    <property type="protein sequence ID" value="GGC80049.1"/>
    <property type="molecule type" value="Genomic_DNA"/>
</dbReference>
<dbReference type="SUPFAM" id="SSF53474">
    <property type="entry name" value="alpha/beta-Hydrolases"/>
    <property type="match status" value="1"/>
</dbReference>